<dbReference type="OrthoDB" id="2373987at2759"/>
<dbReference type="OMA" id="WIVLICC"/>
<keyword evidence="4 8" id="KW-1133">Transmembrane helix</keyword>
<feature type="transmembrane region" description="Helical" evidence="8">
    <location>
        <begin position="179"/>
        <end position="199"/>
    </location>
</feature>
<protein>
    <submittedName>
        <fullName evidence="11">Short transient receptor potential channel 7-like isoform X1</fullName>
    </submittedName>
</protein>
<dbReference type="Proteomes" id="UP000001554">
    <property type="component" value="Chromosome 5"/>
</dbReference>
<dbReference type="Pfam" id="PF00520">
    <property type="entry name" value="Ion_trans"/>
    <property type="match status" value="1"/>
</dbReference>
<feature type="transmembrane region" description="Helical" evidence="8">
    <location>
        <begin position="102"/>
        <end position="119"/>
    </location>
</feature>
<gene>
    <name evidence="11" type="primary">LOC118415179</name>
</gene>
<dbReference type="RefSeq" id="XP_035675452.1">
    <property type="nucleotide sequence ID" value="XM_035819559.1"/>
</dbReference>
<dbReference type="KEGG" id="bfo:118415179"/>
<evidence type="ECO:0000256" key="7">
    <source>
        <dbReference type="ARBA" id="ARBA00023303"/>
    </source>
</evidence>
<feature type="transmembrane region" description="Helical" evidence="8">
    <location>
        <begin position="220"/>
        <end position="239"/>
    </location>
</feature>
<dbReference type="InterPro" id="IPR005821">
    <property type="entry name" value="Ion_trans_dom"/>
</dbReference>
<keyword evidence="3 8" id="KW-0812">Transmembrane</keyword>
<keyword evidence="2" id="KW-0813">Transport</keyword>
<evidence type="ECO:0000256" key="3">
    <source>
        <dbReference type="ARBA" id="ARBA00022692"/>
    </source>
</evidence>
<dbReference type="GO" id="GO:0070679">
    <property type="term" value="F:inositol 1,4,5 trisphosphate binding"/>
    <property type="evidence" value="ECO:0000318"/>
    <property type="project" value="GO_Central"/>
</dbReference>
<comment type="subcellular location">
    <subcellularLocation>
        <location evidence="1">Membrane</location>
        <topology evidence="1">Multi-pass membrane protein</topology>
    </subcellularLocation>
</comment>
<keyword evidence="10" id="KW-1185">Reference proteome</keyword>
<evidence type="ECO:0000256" key="8">
    <source>
        <dbReference type="SAM" id="Phobius"/>
    </source>
</evidence>
<evidence type="ECO:0000256" key="1">
    <source>
        <dbReference type="ARBA" id="ARBA00004141"/>
    </source>
</evidence>
<dbReference type="GO" id="GO:0005886">
    <property type="term" value="C:plasma membrane"/>
    <property type="evidence" value="ECO:0000318"/>
    <property type="project" value="GO_Central"/>
</dbReference>
<keyword evidence="7" id="KW-0407">Ion channel</keyword>
<evidence type="ECO:0000256" key="2">
    <source>
        <dbReference type="ARBA" id="ARBA00022448"/>
    </source>
</evidence>
<feature type="domain" description="Ion transport" evidence="9">
    <location>
        <begin position="97"/>
        <end position="352"/>
    </location>
</feature>
<evidence type="ECO:0000259" key="9">
    <source>
        <dbReference type="Pfam" id="PF00520"/>
    </source>
</evidence>
<dbReference type="PANTHER" id="PTHR10117:SF54">
    <property type="entry name" value="TRANSIENT RECEPTOR POTENTIAL-GAMMA PROTEIN"/>
    <property type="match status" value="1"/>
</dbReference>
<dbReference type="InterPro" id="IPR002153">
    <property type="entry name" value="TRPC_channel"/>
</dbReference>
<evidence type="ECO:0000256" key="4">
    <source>
        <dbReference type="ARBA" id="ARBA00022989"/>
    </source>
</evidence>
<evidence type="ECO:0000256" key="5">
    <source>
        <dbReference type="ARBA" id="ARBA00023065"/>
    </source>
</evidence>
<organism evidence="10 11">
    <name type="scientific">Branchiostoma floridae</name>
    <name type="common">Florida lancelet</name>
    <name type="synonym">Amphioxus</name>
    <dbReference type="NCBI Taxonomy" id="7739"/>
    <lineage>
        <taxon>Eukaryota</taxon>
        <taxon>Metazoa</taxon>
        <taxon>Chordata</taxon>
        <taxon>Cephalochordata</taxon>
        <taxon>Leptocardii</taxon>
        <taxon>Amphioxiformes</taxon>
        <taxon>Branchiostomatidae</taxon>
        <taxon>Branchiostoma</taxon>
    </lineage>
</organism>
<reference evidence="11" key="2">
    <citation type="submission" date="2025-08" db="UniProtKB">
        <authorList>
            <consortium name="RefSeq"/>
        </authorList>
    </citation>
    <scope>IDENTIFICATION</scope>
    <source>
        <strain evidence="11">S238N-H82</strain>
        <tissue evidence="11">Testes</tissue>
    </source>
</reference>
<evidence type="ECO:0000256" key="6">
    <source>
        <dbReference type="ARBA" id="ARBA00023136"/>
    </source>
</evidence>
<proteinExistence type="predicted"/>
<feature type="transmembrane region" description="Helical" evidence="8">
    <location>
        <begin position="314"/>
        <end position="339"/>
    </location>
</feature>
<dbReference type="GO" id="GO:0034703">
    <property type="term" value="C:cation channel complex"/>
    <property type="evidence" value="ECO:0000318"/>
    <property type="project" value="GO_Central"/>
</dbReference>
<dbReference type="AlphaFoldDB" id="A0A9J7MP86"/>
<dbReference type="GeneID" id="118415179"/>
<evidence type="ECO:0000313" key="11">
    <source>
        <dbReference type="RefSeq" id="XP_035675452.1"/>
    </source>
</evidence>
<dbReference type="PANTHER" id="PTHR10117">
    <property type="entry name" value="TRANSIENT RECEPTOR POTENTIAL CHANNEL"/>
    <property type="match status" value="1"/>
</dbReference>
<dbReference type="GO" id="GO:0015279">
    <property type="term" value="F:store-operated calcium channel activity"/>
    <property type="evidence" value="ECO:0000318"/>
    <property type="project" value="GO_Central"/>
</dbReference>
<accession>A0A9J7MP86</accession>
<sequence>MCICVMTDGFHTNVRGINFQIIMLLRCYQLFFSTDLAPLSVPPQLLEILTPVLAVLYLVVPKTRLGQSIASPVVKYSMKAWSWFIFLQSMTLIGALDHPVLVSVSLVIYCFWVLAMVWEKIEEIWTASVDAWNKWDLLQLLCHVAGMGCLVGGLVVLILDHGLEFHLSGDELNPVFFGVYLLAIAVIVSFARYMSMLMFSETIGPLLLSMYKMVGDIFKFMIVFVIIIIGFGTAFLFLYSAPRVFSDCHVEYYQAVSQANNTNVNFTFEDFCHDYGDFTQWDKSMLYLFMTLYGKFEFTDLDGTAPNEVQFPVLFIWLSRILFIIYITTSIIILLNMLIAMLSNSFSSVSSNVEVEWRFARSREMLKYIPKGRTLPPPFNLIPSPKSGWYFLKWLVLICRGQKLQKKNEKEFKHAVTKYKVTVKRLKARYLLAYRLHRDQAEG</sequence>
<keyword evidence="6 8" id="KW-0472">Membrane</keyword>
<evidence type="ECO:0000313" key="10">
    <source>
        <dbReference type="Proteomes" id="UP000001554"/>
    </source>
</evidence>
<keyword evidence="5" id="KW-0406">Ion transport</keyword>
<dbReference type="GO" id="GO:0051480">
    <property type="term" value="P:regulation of cytosolic calcium ion concentration"/>
    <property type="evidence" value="ECO:0000318"/>
    <property type="project" value="GO_Central"/>
</dbReference>
<feature type="transmembrane region" description="Helical" evidence="8">
    <location>
        <begin position="140"/>
        <end position="159"/>
    </location>
</feature>
<dbReference type="PRINTS" id="PR01097">
    <property type="entry name" value="TRNSRECEPTRP"/>
</dbReference>
<name>A0A9J7MP86_BRAFL</name>
<dbReference type="GO" id="GO:0070588">
    <property type="term" value="P:calcium ion transmembrane transport"/>
    <property type="evidence" value="ECO:0000318"/>
    <property type="project" value="GO_Central"/>
</dbReference>
<reference evidence="10" key="1">
    <citation type="journal article" date="2020" name="Nat. Ecol. Evol.">
        <title>Deeply conserved synteny resolves early events in vertebrate evolution.</title>
        <authorList>
            <person name="Simakov O."/>
            <person name="Marletaz F."/>
            <person name="Yue J.X."/>
            <person name="O'Connell B."/>
            <person name="Jenkins J."/>
            <person name="Brandt A."/>
            <person name="Calef R."/>
            <person name="Tung C.H."/>
            <person name="Huang T.K."/>
            <person name="Schmutz J."/>
            <person name="Satoh N."/>
            <person name="Yu J.K."/>
            <person name="Putnam N.H."/>
            <person name="Green R.E."/>
            <person name="Rokhsar D.S."/>
        </authorList>
    </citation>
    <scope>NUCLEOTIDE SEQUENCE [LARGE SCALE GENOMIC DNA]</scope>
    <source>
        <strain evidence="10">S238N-H82</strain>
    </source>
</reference>
<dbReference type="Gene3D" id="1.10.287.70">
    <property type="match status" value="1"/>
</dbReference>